<protein>
    <submittedName>
        <fullName evidence="1">Uncharacterized protein</fullName>
    </submittedName>
</protein>
<dbReference type="EMBL" id="ANOH01000229">
    <property type="protein sequence ID" value="EMI55072.1"/>
    <property type="molecule type" value="Genomic_DNA"/>
</dbReference>
<dbReference type="PATRIC" id="fig|1263870.3.peg.3714"/>
<dbReference type="AlphaFoldDB" id="M5U0U2"/>
<sequence length="61" mass="7099">MQRGIVEASISSERPFADISRWVQPSIPRVIPRARIQKGPAPHRFGYFRWHHETCQIGQCL</sequence>
<dbReference type="Proteomes" id="UP000011885">
    <property type="component" value="Unassembled WGS sequence"/>
</dbReference>
<evidence type="ECO:0000313" key="1">
    <source>
        <dbReference type="EMBL" id="EMI55072.1"/>
    </source>
</evidence>
<gene>
    <name evidence="1" type="ORF">RSSM_03490</name>
</gene>
<keyword evidence="2" id="KW-1185">Reference proteome</keyword>
<name>M5U0U2_9BACT</name>
<reference evidence="1 2" key="1">
    <citation type="journal article" date="2013" name="Mar. Genomics">
        <title>Expression of sulfatases in Rhodopirellula baltica and the diversity of sulfatases in the genus Rhodopirellula.</title>
        <authorList>
            <person name="Wegner C.E."/>
            <person name="Richter-Heitmann T."/>
            <person name="Klindworth A."/>
            <person name="Klockow C."/>
            <person name="Richter M."/>
            <person name="Achstetter T."/>
            <person name="Glockner F.O."/>
            <person name="Harder J."/>
        </authorList>
    </citation>
    <scope>NUCLEOTIDE SEQUENCE [LARGE SCALE GENOMIC DNA]</scope>
    <source>
        <strain evidence="1 2">SM41</strain>
    </source>
</reference>
<organism evidence="1 2">
    <name type="scientific">Rhodopirellula sallentina SM41</name>
    <dbReference type="NCBI Taxonomy" id="1263870"/>
    <lineage>
        <taxon>Bacteria</taxon>
        <taxon>Pseudomonadati</taxon>
        <taxon>Planctomycetota</taxon>
        <taxon>Planctomycetia</taxon>
        <taxon>Pirellulales</taxon>
        <taxon>Pirellulaceae</taxon>
        <taxon>Rhodopirellula</taxon>
    </lineage>
</organism>
<evidence type="ECO:0000313" key="2">
    <source>
        <dbReference type="Proteomes" id="UP000011885"/>
    </source>
</evidence>
<accession>M5U0U2</accession>
<proteinExistence type="predicted"/>
<comment type="caution">
    <text evidence="1">The sequence shown here is derived from an EMBL/GenBank/DDBJ whole genome shotgun (WGS) entry which is preliminary data.</text>
</comment>